<keyword evidence="7" id="KW-0653">Protein transport</keyword>
<dbReference type="InterPro" id="IPR051045">
    <property type="entry name" value="TonB-dependent_transducer"/>
</dbReference>
<dbReference type="PROSITE" id="PS52015">
    <property type="entry name" value="TONB_CTD"/>
    <property type="match status" value="1"/>
</dbReference>
<dbReference type="Pfam" id="PF03544">
    <property type="entry name" value="TonB_C"/>
    <property type="match status" value="1"/>
</dbReference>
<dbReference type="InterPro" id="IPR006260">
    <property type="entry name" value="TonB/TolA_C"/>
</dbReference>
<gene>
    <name evidence="13" type="ORF">MBAV_001251</name>
</gene>
<keyword evidence="5" id="KW-0997">Cell inner membrane</keyword>
<dbReference type="GO" id="GO:0031992">
    <property type="term" value="F:energy transducer activity"/>
    <property type="evidence" value="ECO:0007669"/>
    <property type="project" value="TreeGrafter"/>
</dbReference>
<dbReference type="PANTHER" id="PTHR33446">
    <property type="entry name" value="PROTEIN TONB-RELATED"/>
    <property type="match status" value="1"/>
</dbReference>
<dbReference type="InterPro" id="IPR037682">
    <property type="entry name" value="TonB_C"/>
</dbReference>
<dbReference type="Proteomes" id="UP000033423">
    <property type="component" value="Unassembled WGS sequence"/>
</dbReference>
<evidence type="ECO:0000256" key="9">
    <source>
        <dbReference type="ARBA" id="ARBA00023136"/>
    </source>
</evidence>
<keyword evidence="9 11" id="KW-0472">Membrane</keyword>
<name>A0A0F3GXD8_9BACT</name>
<keyword evidence="4" id="KW-1003">Cell membrane</keyword>
<dbReference type="EMBL" id="LACI01000549">
    <property type="protein sequence ID" value="KJU86561.1"/>
    <property type="molecule type" value="Genomic_DNA"/>
</dbReference>
<evidence type="ECO:0000256" key="2">
    <source>
        <dbReference type="ARBA" id="ARBA00006555"/>
    </source>
</evidence>
<keyword evidence="6 11" id="KW-0812">Transmembrane</keyword>
<evidence type="ECO:0000256" key="3">
    <source>
        <dbReference type="ARBA" id="ARBA00022448"/>
    </source>
</evidence>
<evidence type="ECO:0000256" key="8">
    <source>
        <dbReference type="ARBA" id="ARBA00022989"/>
    </source>
</evidence>
<reference evidence="13 14" key="1">
    <citation type="submission" date="2015-02" db="EMBL/GenBank/DDBJ databases">
        <title>Single-cell genomics of uncultivated deep-branching MTB reveals a conserved set of magnetosome genes.</title>
        <authorList>
            <person name="Kolinko S."/>
            <person name="Richter M."/>
            <person name="Glockner F.O."/>
            <person name="Brachmann A."/>
            <person name="Schuler D."/>
        </authorList>
    </citation>
    <scope>NUCLEOTIDE SEQUENCE [LARGE SCALE GENOMIC DNA]</scope>
    <source>
        <strain evidence="13">TM-1</strain>
    </source>
</reference>
<dbReference type="GO" id="GO:0015031">
    <property type="term" value="P:protein transport"/>
    <property type="evidence" value="ECO:0007669"/>
    <property type="project" value="UniProtKB-KW"/>
</dbReference>
<organism evidence="13 14">
    <name type="scientific">Candidatus Magnetobacterium bavaricum</name>
    <dbReference type="NCBI Taxonomy" id="29290"/>
    <lineage>
        <taxon>Bacteria</taxon>
        <taxon>Pseudomonadati</taxon>
        <taxon>Nitrospirota</taxon>
        <taxon>Thermodesulfovibrionia</taxon>
        <taxon>Thermodesulfovibrionales</taxon>
        <taxon>Candidatus Magnetobacteriaceae</taxon>
        <taxon>Candidatus Magnetobacterium</taxon>
    </lineage>
</organism>
<evidence type="ECO:0000313" key="13">
    <source>
        <dbReference type="EMBL" id="KJU86561.1"/>
    </source>
</evidence>
<dbReference type="Gene3D" id="3.30.1150.10">
    <property type="match status" value="1"/>
</dbReference>
<evidence type="ECO:0000256" key="6">
    <source>
        <dbReference type="ARBA" id="ARBA00022692"/>
    </source>
</evidence>
<evidence type="ECO:0000256" key="7">
    <source>
        <dbReference type="ARBA" id="ARBA00022927"/>
    </source>
</evidence>
<dbReference type="AlphaFoldDB" id="A0A0F3GXD8"/>
<evidence type="ECO:0000256" key="10">
    <source>
        <dbReference type="SAM" id="MobiDB-lite"/>
    </source>
</evidence>
<evidence type="ECO:0000256" key="5">
    <source>
        <dbReference type="ARBA" id="ARBA00022519"/>
    </source>
</evidence>
<dbReference type="PANTHER" id="PTHR33446:SF2">
    <property type="entry name" value="PROTEIN TONB"/>
    <property type="match status" value="1"/>
</dbReference>
<dbReference type="SUPFAM" id="SSF74653">
    <property type="entry name" value="TolA/TonB C-terminal domain"/>
    <property type="match status" value="1"/>
</dbReference>
<feature type="region of interest" description="Disordered" evidence="10">
    <location>
        <begin position="44"/>
        <end position="200"/>
    </location>
</feature>
<keyword evidence="14" id="KW-1185">Reference proteome</keyword>
<feature type="compositionally biased region" description="Pro residues" evidence="10">
    <location>
        <begin position="134"/>
        <end position="143"/>
    </location>
</feature>
<sequence length="304" mass="33708">MFKRYIAISVVIHVLVIFLLLFVVKPKDTSPKYKKEKPLIARIVPPELKPAPQTNIPPAKAPLEKQQSLAQEAKKSAPSEAKPSVNAIPPGSTHKQSPPKPKVYEQDKPIAKAPQPPLTPKGFEEPRPKDWVTPPSPIAPPAPDKTEGSSVVEPKSPPKPAPPSIGNLFDSDIIQKHAMASRKKNEGTRDAPSDSKDNSLSLDVDDMRYAMYMQRLKEGIESVWEYPQSASRKKTYGDLYISFTINKNGTLGAVEVVRTSGHKVLDEAAVRSIKDAAPFWPLPDEWGKDSFTIRGHFVYNIYTF</sequence>
<feature type="domain" description="TonB C-terminal" evidence="12">
    <location>
        <begin position="211"/>
        <end position="304"/>
    </location>
</feature>
<dbReference type="GO" id="GO:0055085">
    <property type="term" value="P:transmembrane transport"/>
    <property type="evidence" value="ECO:0007669"/>
    <property type="project" value="InterPro"/>
</dbReference>
<evidence type="ECO:0000313" key="14">
    <source>
        <dbReference type="Proteomes" id="UP000033423"/>
    </source>
</evidence>
<proteinExistence type="inferred from homology"/>
<comment type="similarity">
    <text evidence="2">Belongs to the TonB family.</text>
</comment>
<comment type="caution">
    <text evidence="13">The sequence shown here is derived from an EMBL/GenBank/DDBJ whole genome shotgun (WGS) entry which is preliminary data.</text>
</comment>
<feature type="transmembrane region" description="Helical" evidence="11">
    <location>
        <begin position="6"/>
        <end position="24"/>
    </location>
</feature>
<comment type="subcellular location">
    <subcellularLocation>
        <location evidence="1">Cell inner membrane</location>
        <topology evidence="1">Single-pass membrane protein</topology>
        <orientation evidence="1">Periplasmic side</orientation>
    </subcellularLocation>
</comment>
<keyword evidence="3" id="KW-0813">Transport</keyword>
<keyword evidence="8 11" id="KW-1133">Transmembrane helix</keyword>
<evidence type="ECO:0000259" key="12">
    <source>
        <dbReference type="PROSITE" id="PS52015"/>
    </source>
</evidence>
<accession>A0A0F3GXD8</accession>
<dbReference type="GO" id="GO:0098797">
    <property type="term" value="C:plasma membrane protein complex"/>
    <property type="evidence" value="ECO:0007669"/>
    <property type="project" value="TreeGrafter"/>
</dbReference>
<dbReference type="NCBIfam" id="TIGR01352">
    <property type="entry name" value="tonB_Cterm"/>
    <property type="match status" value="1"/>
</dbReference>
<evidence type="ECO:0000256" key="11">
    <source>
        <dbReference type="SAM" id="Phobius"/>
    </source>
</evidence>
<evidence type="ECO:0000256" key="4">
    <source>
        <dbReference type="ARBA" id="ARBA00022475"/>
    </source>
</evidence>
<protein>
    <submittedName>
        <fullName evidence="13">Protein containing TonB</fullName>
    </submittedName>
</protein>
<evidence type="ECO:0000256" key="1">
    <source>
        <dbReference type="ARBA" id="ARBA00004383"/>
    </source>
</evidence>
<feature type="compositionally biased region" description="Basic and acidic residues" evidence="10">
    <location>
        <begin position="183"/>
        <end position="197"/>
    </location>
</feature>